<dbReference type="Proteomes" id="UP000314251">
    <property type="component" value="Unassembled WGS sequence"/>
</dbReference>
<dbReference type="RefSeq" id="WP_139668448.1">
    <property type="nucleotide sequence ID" value="NZ_VDLY02000008.1"/>
</dbReference>
<protein>
    <submittedName>
        <fullName evidence="1">Uncharacterized protein</fullName>
    </submittedName>
</protein>
<dbReference type="AlphaFoldDB" id="A0A5N6ABH6"/>
<accession>A0A5N6ABH6</accession>
<sequence>MPDLLPRDDVTTWGPRQVPVPYATHWTGEDVTASRIVLRPDFAGIRYPDETPTDRDAHGVLWGRVRQDPGAGKPDFQALHPNRQRRTMEHRLCQVCAQPASHNRDGWLFLLNADHDHNGDTDTDTDRAGFEGALVTKPPLCLPCAQLATHHCPHLTRPTAIRSRRPRVWGVFGTLYTLTPAARLQPHHDLHLPYTHPALPWFLASQLVTELKRCTTVDLTTEFQALR</sequence>
<gene>
    <name evidence="1" type="ORF">FH607_014505</name>
</gene>
<organism evidence="1 2">
    <name type="scientific">Streptomyces mimosae</name>
    <dbReference type="NCBI Taxonomy" id="2586635"/>
    <lineage>
        <taxon>Bacteria</taxon>
        <taxon>Bacillati</taxon>
        <taxon>Actinomycetota</taxon>
        <taxon>Actinomycetes</taxon>
        <taxon>Kitasatosporales</taxon>
        <taxon>Streptomycetaceae</taxon>
        <taxon>Streptomyces</taxon>
    </lineage>
</organism>
<reference evidence="1" key="1">
    <citation type="submission" date="2019-10" db="EMBL/GenBank/DDBJ databases">
        <title>Nonomuraea sp. nov., isolated from Phyllanthus amarus.</title>
        <authorList>
            <person name="Klykleung N."/>
            <person name="Tanasupawat S."/>
        </authorList>
    </citation>
    <scope>NUCLEOTIDE SEQUENCE [LARGE SCALE GENOMIC DNA]</scope>
    <source>
        <strain evidence="1">3MP-10</strain>
    </source>
</reference>
<proteinExistence type="predicted"/>
<evidence type="ECO:0000313" key="2">
    <source>
        <dbReference type="Proteomes" id="UP000314251"/>
    </source>
</evidence>
<evidence type="ECO:0000313" key="1">
    <source>
        <dbReference type="EMBL" id="KAB8165296.1"/>
    </source>
</evidence>
<comment type="caution">
    <text evidence="1">The sequence shown here is derived from an EMBL/GenBank/DDBJ whole genome shotgun (WGS) entry which is preliminary data.</text>
</comment>
<dbReference type="OrthoDB" id="3689934at2"/>
<name>A0A5N6ABH6_9ACTN</name>
<dbReference type="EMBL" id="VDLY02000008">
    <property type="protein sequence ID" value="KAB8165296.1"/>
    <property type="molecule type" value="Genomic_DNA"/>
</dbReference>
<keyword evidence="2" id="KW-1185">Reference proteome</keyword>